<accession>A0A4Y4BA60</accession>
<dbReference type="RefSeq" id="WP_141386945.1">
    <property type="nucleotide sequence ID" value="NZ_BJNQ01000014.1"/>
</dbReference>
<comment type="caution">
    <text evidence="3">The sequence shown here is derived from an EMBL/GenBank/DDBJ whole genome shotgun (WGS) entry which is preliminary data.</text>
</comment>
<dbReference type="Proteomes" id="UP000317410">
    <property type="component" value="Unassembled WGS sequence"/>
</dbReference>
<keyword evidence="2" id="KW-0472">Membrane</keyword>
<dbReference type="EMBL" id="BJNQ01000014">
    <property type="protein sequence ID" value="GEC76050.1"/>
    <property type="molecule type" value="Genomic_DNA"/>
</dbReference>
<keyword evidence="2" id="KW-0812">Transmembrane</keyword>
<feature type="transmembrane region" description="Helical" evidence="2">
    <location>
        <begin position="122"/>
        <end position="146"/>
    </location>
</feature>
<evidence type="ECO:0000313" key="4">
    <source>
        <dbReference type="Proteomes" id="UP000317410"/>
    </source>
</evidence>
<evidence type="ECO:0000256" key="2">
    <source>
        <dbReference type="SAM" id="Phobius"/>
    </source>
</evidence>
<proteinExistence type="predicted"/>
<evidence type="ECO:0000313" key="3">
    <source>
        <dbReference type="EMBL" id="GEC76050.1"/>
    </source>
</evidence>
<sequence length="169" mass="17496">MTDASGTQPEEPVIPEQASSLEEPRSPEGLDLPDESLIPPADVVIPPPPPEIPIPDGLLTPPSSDIPSADAVIPPPPPATRRADRARPTPAVLEGEPPAAVADDWALPSVAPEVPTSGGYRVLTVVIFAFLFLLLVAAIIMGVYLLNTTSFPFAGADVAASSTSVTPRL</sequence>
<evidence type="ECO:0000256" key="1">
    <source>
        <dbReference type="SAM" id="MobiDB-lite"/>
    </source>
</evidence>
<feature type="region of interest" description="Disordered" evidence="1">
    <location>
        <begin position="1"/>
        <end position="97"/>
    </location>
</feature>
<protein>
    <submittedName>
        <fullName evidence="3">Uncharacterized protein</fullName>
    </submittedName>
</protein>
<dbReference type="AlphaFoldDB" id="A0A4Y4BA60"/>
<reference evidence="3 4" key="1">
    <citation type="submission" date="2019-06" db="EMBL/GenBank/DDBJ databases">
        <title>Whole genome shotgun sequence of Microbacterium liquefaciens NBRC 15037.</title>
        <authorList>
            <person name="Hosoyama A."/>
            <person name="Uohara A."/>
            <person name="Ohji S."/>
            <person name="Ichikawa N."/>
        </authorList>
    </citation>
    <scope>NUCLEOTIDE SEQUENCE [LARGE SCALE GENOMIC DNA]</scope>
    <source>
        <strain evidence="3 4">NBRC 15037</strain>
    </source>
</reference>
<name>A0A4Y4BA60_MICMQ</name>
<keyword evidence="2" id="KW-1133">Transmembrane helix</keyword>
<gene>
    <name evidence="3" type="ORF">MLI01_21950</name>
</gene>
<organism evidence="3 4">
    <name type="scientific">Microbacterium maritypicum</name>
    <name type="common">Microbacterium liquefaciens</name>
    <dbReference type="NCBI Taxonomy" id="33918"/>
    <lineage>
        <taxon>Bacteria</taxon>
        <taxon>Bacillati</taxon>
        <taxon>Actinomycetota</taxon>
        <taxon>Actinomycetes</taxon>
        <taxon>Micrococcales</taxon>
        <taxon>Microbacteriaceae</taxon>
        <taxon>Microbacterium</taxon>
    </lineage>
</organism>